<evidence type="ECO:0000313" key="2">
    <source>
        <dbReference type="Proteomes" id="UP000307968"/>
    </source>
</evidence>
<keyword evidence="1" id="KW-0560">Oxidoreductase</keyword>
<organism evidence="1 2">
    <name type="scientific">Serratia rubidaea</name>
    <name type="common">Serratia marinorubra</name>
    <dbReference type="NCBI Taxonomy" id="61652"/>
    <lineage>
        <taxon>Bacteria</taxon>
        <taxon>Pseudomonadati</taxon>
        <taxon>Pseudomonadota</taxon>
        <taxon>Gammaproteobacteria</taxon>
        <taxon>Enterobacterales</taxon>
        <taxon>Yersiniaceae</taxon>
        <taxon>Serratia</taxon>
    </lineage>
</organism>
<sequence length="59" mass="6452">MQEPLPPAHAFWRHPAVTMTPHIAAITLPEQAMDRVAQNILALEAGEAPTGIVDIHRGY</sequence>
<name>A0A4U9HK13_SERRU</name>
<gene>
    <name evidence="1" type="primary">ghrA_1</name>
    <name evidence="1" type="ORF">NCTC12971_03236</name>
</gene>
<dbReference type="EMBL" id="LR590463">
    <property type="protein sequence ID" value="VTP63596.1"/>
    <property type="molecule type" value="Genomic_DNA"/>
</dbReference>
<accession>A0A4U9HK13</accession>
<protein>
    <submittedName>
        <fullName evidence="1">Glyoxylate/hydroxypyruvate reductase A</fullName>
        <ecNumber evidence="1">1.1.1.79</ecNumber>
    </submittedName>
</protein>
<dbReference type="EC" id="1.1.1.79" evidence="1"/>
<dbReference type="AlphaFoldDB" id="A0A4U9HK13"/>
<keyword evidence="1" id="KW-0670">Pyruvate</keyword>
<dbReference type="Gene3D" id="3.40.50.720">
    <property type="entry name" value="NAD(P)-binding Rossmann-like Domain"/>
    <property type="match status" value="2"/>
</dbReference>
<dbReference type="Proteomes" id="UP000307968">
    <property type="component" value="Chromosome"/>
</dbReference>
<dbReference type="GO" id="GO:0030267">
    <property type="term" value="F:glyoxylate reductase (NADPH) activity"/>
    <property type="evidence" value="ECO:0007669"/>
    <property type="project" value="UniProtKB-EC"/>
</dbReference>
<proteinExistence type="predicted"/>
<reference evidence="1 2" key="1">
    <citation type="submission" date="2019-05" db="EMBL/GenBank/DDBJ databases">
        <authorList>
            <consortium name="Pathogen Informatics"/>
        </authorList>
    </citation>
    <scope>NUCLEOTIDE SEQUENCE [LARGE SCALE GENOMIC DNA]</scope>
    <source>
        <strain evidence="1 2">NCTC12971</strain>
    </source>
</reference>
<evidence type="ECO:0000313" key="1">
    <source>
        <dbReference type="EMBL" id="VTP63596.1"/>
    </source>
</evidence>